<dbReference type="PROSITE" id="PS00329">
    <property type="entry name" value="HSP70_2"/>
    <property type="match status" value="1"/>
</dbReference>
<feature type="non-terminal residue" evidence="5">
    <location>
        <position position="646"/>
    </location>
</feature>
<accession>A0AAV5W9F1</accession>
<comment type="caution">
    <text evidence="5">The sequence shown here is derived from an EMBL/GenBank/DDBJ whole genome shotgun (WGS) entry which is preliminary data.</text>
</comment>
<comment type="similarity">
    <text evidence="1 4">Belongs to the heat shock protein 70 family.</text>
</comment>
<evidence type="ECO:0000313" key="5">
    <source>
        <dbReference type="EMBL" id="GMT27374.1"/>
    </source>
</evidence>
<organism evidence="5 6">
    <name type="scientific">Pristionchus fissidentatus</name>
    <dbReference type="NCBI Taxonomy" id="1538716"/>
    <lineage>
        <taxon>Eukaryota</taxon>
        <taxon>Metazoa</taxon>
        <taxon>Ecdysozoa</taxon>
        <taxon>Nematoda</taxon>
        <taxon>Chromadorea</taxon>
        <taxon>Rhabditida</taxon>
        <taxon>Rhabditina</taxon>
        <taxon>Diplogasteromorpha</taxon>
        <taxon>Diplogasteroidea</taxon>
        <taxon>Neodiplogasteridae</taxon>
        <taxon>Pristionchus</taxon>
    </lineage>
</organism>
<dbReference type="CDD" id="cd24028">
    <property type="entry name" value="ASKHA_NBD_HSP70_HSPA1-like"/>
    <property type="match status" value="1"/>
</dbReference>
<dbReference type="AlphaFoldDB" id="A0AAV5W9F1"/>
<proteinExistence type="inferred from homology"/>
<name>A0AAV5W9F1_9BILA</name>
<dbReference type="InterPro" id="IPR013126">
    <property type="entry name" value="Hsp_70_fam"/>
</dbReference>
<dbReference type="Gene3D" id="2.60.34.10">
    <property type="entry name" value="Substrate Binding Domain Of DNAk, Chain A, domain 1"/>
    <property type="match status" value="1"/>
</dbReference>
<dbReference type="InterPro" id="IPR018181">
    <property type="entry name" value="Heat_shock_70_CS"/>
</dbReference>
<dbReference type="PANTHER" id="PTHR19375">
    <property type="entry name" value="HEAT SHOCK PROTEIN 70KDA"/>
    <property type="match status" value="1"/>
</dbReference>
<dbReference type="InterPro" id="IPR043129">
    <property type="entry name" value="ATPase_NBD"/>
</dbReference>
<evidence type="ECO:0000313" key="6">
    <source>
        <dbReference type="Proteomes" id="UP001432322"/>
    </source>
</evidence>
<dbReference type="Gene3D" id="3.30.30.30">
    <property type="match status" value="1"/>
</dbReference>
<dbReference type="Gene3D" id="3.30.420.40">
    <property type="match status" value="2"/>
</dbReference>
<dbReference type="FunFam" id="3.30.420.40:FF:000673">
    <property type="entry name" value="Uncharacterized protein"/>
    <property type="match status" value="1"/>
</dbReference>
<dbReference type="GO" id="GO:0006950">
    <property type="term" value="P:response to stress"/>
    <property type="evidence" value="ECO:0007669"/>
    <property type="project" value="UniProtKB-ARBA"/>
</dbReference>
<dbReference type="Proteomes" id="UP001432322">
    <property type="component" value="Unassembled WGS sequence"/>
</dbReference>
<gene>
    <name evidence="5" type="ORF">PFISCL1PPCAC_18671</name>
</gene>
<evidence type="ECO:0000256" key="4">
    <source>
        <dbReference type="RuleBase" id="RU003322"/>
    </source>
</evidence>
<keyword evidence="6" id="KW-1185">Reference proteome</keyword>
<evidence type="ECO:0000256" key="1">
    <source>
        <dbReference type="ARBA" id="ARBA00007381"/>
    </source>
</evidence>
<dbReference type="Pfam" id="PF00012">
    <property type="entry name" value="HSP70"/>
    <property type="match status" value="1"/>
</dbReference>
<keyword evidence="3 4" id="KW-0067">ATP-binding</keyword>
<dbReference type="FunFam" id="3.90.640.10:FF:000029">
    <property type="entry name" value="Heat shock protein 110"/>
    <property type="match status" value="1"/>
</dbReference>
<dbReference type="Gene3D" id="3.90.640.10">
    <property type="entry name" value="Actin, Chain A, domain 4"/>
    <property type="match status" value="1"/>
</dbReference>
<protein>
    <submittedName>
        <fullName evidence="5">Uncharacterized protein</fullName>
    </submittedName>
</protein>
<dbReference type="EMBL" id="BTSY01000005">
    <property type="protein sequence ID" value="GMT27374.1"/>
    <property type="molecule type" value="Genomic_DNA"/>
</dbReference>
<reference evidence="5" key="1">
    <citation type="submission" date="2023-10" db="EMBL/GenBank/DDBJ databases">
        <title>Genome assembly of Pristionchus species.</title>
        <authorList>
            <person name="Yoshida K."/>
            <person name="Sommer R.J."/>
        </authorList>
    </citation>
    <scope>NUCLEOTIDE SEQUENCE</scope>
    <source>
        <strain evidence="5">RS5133</strain>
    </source>
</reference>
<keyword evidence="2 4" id="KW-0547">Nucleotide-binding</keyword>
<dbReference type="SUPFAM" id="SSF100920">
    <property type="entry name" value="Heat shock protein 70kD (HSP70), peptide-binding domain"/>
    <property type="match status" value="1"/>
</dbReference>
<dbReference type="InterPro" id="IPR029047">
    <property type="entry name" value="HSP70_peptide-bd_sf"/>
</dbReference>
<evidence type="ECO:0000256" key="3">
    <source>
        <dbReference type="ARBA" id="ARBA00022840"/>
    </source>
</evidence>
<feature type="non-terminal residue" evidence="5">
    <location>
        <position position="1"/>
    </location>
</feature>
<dbReference type="PROSITE" id="PS01036">
    <property type="entry name" value="HSP70_3"/>
    <property type="match status" value="1"/>
</dbReference>
<sequence length="646" mass="70905">RCLNMSKAIGIDLGTTFTCVAFMKNGEEVTVVTNDNGNKITPSVVTYESQLTIVGEDAVAKRGKDPKNTIFQVKRLMGREAKDPEIKKRPYPFEIIASNKGNASIRVKPTDKNANGETKVYCPEQVSSDIVRYVKSMAERVMGHEVTEAVITVPANFTNAQRQATVDAGEIAGLKVLRIINEPTAAALAYGFGKPQSDKPRLVLVYDLGGGTFDVSIVEIKGTEAVVKSTQGRTFLGGEDFDYRLYEEAVAELRKMGVTADDGDFALYQSCEKAKRTLSTIESAEIEYYDKNGKRSAFNVSRETFEELCQDLFEKTIDCVKDAIRESKCDKSSIDDVVLVGGSSRIPKVQQMLKNLFDGAQLKFDIPPDHAVAHGAAILAASISESSDSVRGKASRGAVRLADVTPFTLGTDISYDRMAVLIPRNTPYPTKKSDTFRNGSDGMTQLTFLILEGEKAVASENNLLGTVVLACLPRPFGETAMEATYSVNENGILNVHVRDEETRGEVETTIKTSMLTLTERNEMMKDAKKRAADEEIQREKFKARTAFADAVIRVKTSVRRATSDEKRVAMRDLIARSEAWIADTKVLTHHSLMKRHNAMQEQNSLETPPTGTEGAVCVLPNGLLADCNGSNRAGGLARRMRFRTIG</sequence>
<dbReference type="SUPFAM" id="SSF53067">
    <property type="entry name" value="Actin-like ATPase domain"/>
    <property type="match status" value="2"/>
</dbReference>
<evidence type="ECO:0000256" key="2">
    <source>
        <dbReference type="ARBA" id="ARBA00022741"/>
    </source>
</evidence>
<dbReference type="GO" id="GO:0005524">
    <property type="term" value="F:ATP binding"/>
    <property type="evidence" value="ECO:0007669"/>
    <property type="project" value="UniProtKB-KW"/>
</dbReference>
<dbReference type="PRINTS" id="PR00301">
    <property type="entry name" value="HEATSHOCK70"/>
</dbReference>
<dbReference type="GO" id="GO:0140662">
    <property type="term" value="F:ATP-dependent protein folding chaperone"/>
    <property type="evidence" value="ECO:0007669"/>
    <property type="project" value="InterPro"/>
</dbReference>